<dbReference type="EMBL" id="CAMGYJ010000008">
    <property type="protein sequence ID" value="CAI0456700.1"/>
    <property type="molecule type" value="Genomic_DNA"/>
</dbReference>
<keyword evidence="2" id="KW-0472">Membrane</keyword>
<evidence type="ECO:0000256" key="3">
    <source>
        <dbReference type="SAM" id="SignalP"/>
    </source>
</evidence>
<proteinExistence type="predicted"/>
<keyword evidence="3" id="KW-0732">Signal</keyword>
<keyword evidence="1" id="KW-0862">Zinc</keyword>
<feature type="chain" id="PRO_5043381740" description="C2H2-type domain-containing protein" evidence="3">
    <location>
        <begin position="25"/>
        <end position="285"/>
    </location>
</feature>
<evidence type="ECO:0000256" key="2">
    <source>
        <dbReference type="SAM" id="Phobius"/>
    </source>
</evidence>
<dbReference type="PANTHER" id="PTHR21385:SF5">
    <property type="entry name" value="C2H2-TYPE DOMAIN-CONTAINING PROTEIN"/>
    <property type="match status" value="1"/>
</dbReference>
<name>A0AAV0NDL2_9ROSI</name>
<evidence type="ECO:0000313" key="6">
    <source>
        <dbReference type="Proteomes" id="UP001154282"/>
    </source>
</evidence>
<sequence>MTNFPRRFAIVLFLFISISSQSRSTRSSTAPLQGHEESAVARTLGEEKPHAHEVHCSRERSRAARKIIEQYLTPFVEKEKHHIPKKCPLPPENDLYRLQEQSKAREDINLWRCGYCKKTFYEEKNLDKHLDEWHFDTLDTSPGRCLADSCGALHCDLVMNSPRKTKCNPAAAARNKHACESLADRCFPVQDGTSARRLNDLFLRQFCDAHTCKGGRKPFSRGGKIIHLVFRNLQKKRNVLYIVASVLVIFLLFLFYLFLYLYERGMKRGGQGLKRITKSGQKKQS</sequence>
<dbReference type="PANTHER" id="PTHR21385">
    <property type="entry name" value="ZINC FINGER PROTEIN-RELATED"/>
    <property type="match status" value="1"/>
</dbReference>
<feature type="signal peptide" evidence="3">
    <location>
        <begin position="1"/>
        <end position="24"/>
    </location>
</feature>
<keyword evidence="2" id="KW-1133">Transmembrane helix</keyword>
<protein>
    <recommendedName>
        <fullName evidence="4">C2H2-type domain-containing protein</fullName>
    </recommendedName>
</protein>
<reference evidence="5" key="1">
    <citation type="submission" date="2022-08" db="EMBL/GenBank/DDBJ databases">
        <authorList>
            <person name="Gutierrez-Valencia J."/>
        </authorList>
    </citation>
    <scope>NUCLEOTIDE SEQUENCE</scope>
</reference>
<dbReference type="PROSITE" id="PS50157">
    <property type="entry name" value="ZINC_FINGER_C2H2_2"/>
    <property type="match status" value="1"/>
</dbReference>
<dbReference type="PROSITE" id="PS00028">
    <property type="entry name" value="ZINC_FINGER_C2H2_1"/>
    <property type="match status" value="1"/>
</dbReference>
<gene>
    <name evidence="5" type="ORF">LITE_LOCUS32862</name>
</gene>
<dbReference type="InterPro" id="IPR013087">
    <property type="entry name" value="Znf_C2H2_type"/>
</dbReference>
<feature type="domain" description="C2H2-type" evidence="4">
    <location>
        <begin position="111"/>
        <end position="134"/>
    </location>
</feature>
<evidence type="ECO:0000259" key="4">
    <source>
        <dbReference type="PROSITE" id="PS50157"/>
    </source>
</evidence>
<organism evidence="5 6">
    <name type="scientific">Linum tenue</name>
    <dbReference type="NCBI Taxonomy" id="586396"/>
    <lineage>
        <taxon>Eukaryota</taxon>
        <taxon>Viridiplantae</taxon>
        <taxon>Streptophyta</taxon>
        <taxon>Embryophyta</taxon>
        <taxon>Tracheophyta</taxon>
        <taxon>Spermatophyta</taxon>
        <taxon>Magnoliopsida</taxon>
        <taxon>eudicotyledons</taxon>
        <taxon>Gunneridae</taxon>
        <taxon>Pentapetalae</taxon>
        <taxon>rosids</taxon>
        <taxon>fabids</taxon>
        <taxon>Malpighiales</taxon>
        <taxon>Linaceae</taxon>
        <taxon>Linum</taxon>
    </lineage>
</organism>
<keyword evidence="1" id="KW-0863">Zinc-finger</keyword>
<evidence type="ECO:0000256" key="1">
    <source>
        <dbReference type="PROSITE-ProRule" id="PRU00042"/>
    </source>
</evidence>
<keyword evidence="1" id="KW-0479">Metal-binding</keyword>
<comment type="caution">
    <text evidence="5">The sequence shown here is derived from an EMBL/GenBank/DDBJ whole genome shotgun (WGS) entry which is preliminary data.</text>
</comment>
<dbReference type="AlphaFoldDB" id="A0AAV0NDL2"/>
<evidence type="ECO:0000313" key="5">
    <source>
        <dbReference type="EMBL" id="CAI0456700.1"/>
    </source>
</evidence>
<dbReference type="Proteomes" id="UP001154282">
    <property type="component" value="Unassembled WGS sequence"/>
</dbReference>
<keyword evidence="6" id="KW-1185">Reference proteome</keyword>
<keyword evidence="2" id="KW-0812">Transmembrane</keyword>
<dbReference type="GO" id="GO:0008270">
    <property type="term" value="F:zinc ion binding"/>
    <property type="evidence" value="ECO:0007669"/>
    <property type="project" value="UniProtKB-KW"/>
</dbReference>
<feature type="transmembrane region" description="Helical" evidence="2">
    <location>
        <begin position="239"/>
        <end position="262"/>
    </location>
</feature>
<accession>A0AAV0NDL2</accession>